<protein>
    <submittedName>
        <fullName evidence="1">Uncharacterized protein</fullName>
    </submittedName>
</protein>
<name>A0ABW3SVA3_9BACT</name>
<proteinExistence type="predicted"/>
<comment type="caution">
    <text evidence="1">The sequence shown here is derived from an EMBL/GenBank/DDBJ whole genome shotgun (WGS) entry which is preliminary data.</text>
</comment>
<organism evidence="1 2">
    <name type="scientific">Pontibacter rugosus</name>
    <dbReference type="NCBI Taxonomy" id="1745966"/>
    <lineage>
        <taxon>Bacteria</taxon>
        <taxon>Pseudomonadati</taxon>
        <taxon>Bacteroidota</taxon>
        <taxon>Cytophagia</taxon>
        <taxon>Cytophagales</taxon>
        <taxon>Hymenobacteraceae</taxon>
        <taxon>Pontibacter</taxon>
    </lineage>
</organism>
<gene>
    <name evidence="1" type="ORF">ACFQ2O_21490</name>
</gene>
<dbReference type="Proteomes" id="UP001597094">
    <property type="component" value="Unassembled WGS sequence"/>
</dbReference>
<dbReference type="RefSeq" id="WP_377532919.1">
    <property type="nucleotide sequence ID" value="NZ_JBHTLD010000393.1"/>
</dbReference>
<reference evidence="2" key="1">
    <citation type="journal article" date="2019" name="Int. J. Syst. Evol. Microbiol.">
        <title>The Global Catalogue of Microorganisms (GCM) 10K type strain sequencing project: providing services to taxonomists for standard genome sequencing and annotation.</title>
        <authorList>
            <consortium name="The Broad Institute Genomics Platform"/>
            <consortium name="The Broad Institute Genome Sequencing Center for Infectious Disease"/>
            <person name="Wu L."/>
            <person name="Ma J."/>
        </authorList>
    </citation>
    <scope>NUCLEOTIDE SEQUENCE [LARGE SCALE GENOMIC DNA]</scope>
    <source>
        <strain evidence="2">JCM 31319</strain>
    </source>
</reference>
<keyword evidence="2" id="KW-1185">Reference proteome</keyword>
<accession>A0ABW3SVA3</accession>
<dbReference type="EMBL" id="JBHTLD010000393">
    <property type="protein sequence ID" value="MFD1188797.1"/>
    <property type="molecule type" value="Genomic_DNA"/>
</dbReference>
<evidence type="ECO:0000313" key="1">
    <source>
        <dbReference type="EMBL" id="MFD1188797.1"/>
    </source>
</evidence>
<evidence type="ECO:0000313" key="2">
    <source>
        <dbReference type="Proteomes" id="UP001597094"/>
    </source>
</evidence>
<sequence>MDQLKLYAYLYNEAFEKYPDELSIIDLNEKEYPIAFTPGDCEILATNAREVLLEINSLIENNDRKALANPDPSNCKRCLYRPTCEFYWNLPLSETDSIFRDIKGNLSTFRHFRNGNLNAVLIRDGKEFTISHLGSEYLPFLTDMVGKNIAFYNVKLGEIPERYQAIKTTKVYES</sequence>